<proteinExistence type="inferred from homology"/>
<dbReference type="Proteomes" id="UP000027195">
    <property type="component" value="Unassembled WGS sequence"/>
</dbReference>
<dbReference type="PANTHER" id="PTHR47966">
    <property type="entry name" value="BETA-SITE APP-CLEAVING ENZYME, ISOFORM A-RELATED"/>
    <property type="match status" value="1"/>
</dbReference>
<dbReference type="AlphaFoldDB" id="A0A067M6D9"/>
<dbReference type="EMBL" id="KL198113">
    <property type="protein sequence ID" value="KDQ07161.1"/>
    <property type="molecule type" value="Genomic_DNA"/>
</dbReference>
<dbReference type="SUPFAM" id="SSF50630">
    <property type="entry name" value="Acid proteases"/>
    <property type="match status" value="1"/>
</dbReference>
<organism evidence="6 7">
    <name type="scientific">Botryobasidium botryosum (strain FD-172 SS1)</name>
    <dbReference type="NCBI Taxonomy" id="930990"/>
    <lineage>
        <taxon>Eukaryota</taxon>
        <taxon>Fungi</taxon>
        <taxon>Dikarya</taxon>
        <taxon>Basidiomycota</taxon>
        <taxon>Agaricomycotina</taxon>
        <taxon>Agaricomycetes</taxon>
        <taxon>Cantharellales</taxon>
        <taxon>Botryobasidiaceae</taxon>
        <taxon>Botryobasidium</taxon>
    </lineage>
</organism>
<feature type="region of interest" description="Disordered" evidence="2">
    <location>
        <begin position="465"/>
        <end position="484"/>
    </location>
</feature>
<feature type="signal peptide" evidence="4">
    <location>
        <begin position="1"/>
        <end position="17"/>
    </location>
</feature>
<dbReference type="InParanoid" id="A0A067M6D9"/>
<accession>A0A067M6D9</accession>
<dbReference type="STRING" id="930990.A0A067M6D9"/>
<dbReference type="CDD" id="cd05471">
    <property type="entry name" value="pepsin_like"/>
    <property type="match status" value="1"/>
</dbReference>
<dbReference type="InterPro" id="IPR021109">
    <property type="entry name" value="Peptidase_aspartic_dom_sf"/>
</dbReference>
<dbReference type="InterPro" id="IPR034164">
    <property type="entry name" value="Pepsin-like_dom"/>
</dbReference>
<keyword evidence="3" id="KW-1133">Transmembrane helix</keyword>
<dbReference type="Pfam" id="PF00026">
    <property type="entry name" value="Asp"/>
    <property type="match status" value="1"/>
</dbReference>
<keyword evidence="3" id="KW-0812">Transmembrane</keyword>
<dbReference type="OrthoDB" id="2563011at2759"/>
<keyword evidence="3" id="KW-0472">Membrane</keyword>
<keyword evidence="4" id="KW-0732">Signal</keyword>
<reference evidence="7" key="1">
    <citation type="journal article" date="2014" name="Proc. Natl. Acad. Sci. U.S.A.">
        <title>Extensive sampling of basidiomycete genomes demonstrates inadequacy of the white-rot/brown-rot paradigm for wood decay fungi.</title>
        <authorList>
            <person name="Riley R."/>
            <person name="Salamov A.A."/>
            <person name="Brown D.W."/>
            <person name="Nagy L.G."/>
            <person name="Floudas D."/>
            <person name="Held B.W."/>
            <person name="Levasseur A."/>
            <person name="Lombard V."/>
            <person name="Morin E."/>
            <person name="Otillar R."/>
            <person name="Lindquist E.A."/>
            <person name="Sun H."/>
            <person name="LaButti K.M."/>
            <person name="Schmutz J."/>
            <person name="Jabbour D."/>
            <person name="Luo H."/>
            <person name="Baker S.E."/>
            <person name="Pisabarro A.G."/>
            <person name="Walton J.D."/>
            <person name="Blanchette R.A."/>
            <person name="Henrissat B."/>
            <person name="Martin F."/>
            <person name="Cullen D."/>
            <person name="Hibbett D.S."/>
            <person name="Grigoriev I.V."/>
        </authorList>
    </citation>
    <scope>NUCLEOTIDE SEQUENCE [LARGE SCALE GENOMIC DNA]</scope>
    <source>
        <strain evidence="7">FD-172 SS1</strain>
    </source>
</reference>
<dbReference type="GO" id="GO:0004190">
    <property type="term" value="F:aspartic-type endopeptidase activity"/>
    <property type="evidence" value="ECO:0007669"/>
    <property type="project" value="InterPro"/>
</dbReference>
<dbReference type="HOGENOM" id="CLU_042935_0_0_1"/>
<dbReference type="PROSITE" id="PS51767">
    <property type="entry name" value="PEPTIDASE_A1"/>
    <property type="match status" value="1"/>
</dbReference>
<dbReference type="Gene3D" id="2.40.70.10">
    <property type="entry name" value="Acid Proteases"/>
    <property type="match status" value="2"/>
</dbReference>
<dbReference type="GO" id="GO:0006508">
    <property type="term" value="P:proteolysis"/>
    <property type="evidence" value="ECO:0007669"/>
    <property type="project" value="InterPro"/>
</dbReference>
<evidence type="ECO:0000259" key="5">
    <source>
        <dbReference type="PROSITE" id="PS51767"/>
    </source>
</evidence>
<evidence type="ECO:0000256" key="4">
    <source>
        <dbReference type="SAM" id="SignalP"/>
    </source>
</evidence>
<dbReference type="InterPro" id="IPR001461">
    <property type="entry name" value="Aspartic_peptidase_A1"/>
</dbReference>
<dbReference type="InterPro" id="IPR033121">
    <property type="entry name" value="PEPTIDASE_A1"/>
</dbReference>
<gene>
    <name evidence="6" type="ORF">BOTBODRAFT_180913</name>
</gene>
<feature type="transmembrane region" description="Helical" evidence="3">
    <location>
        <begin position="383"/>
        <end position="408"/>
    </location>
</feature>
<evidence type="ECO:0000313" key="7">
    <source>
        <dbReference type="Proteomes" id="UP000027195"/>
    </source>
</evidence>
<sequence>MAAIALLKRWSLASTFASLAASAALLHKIPLANDNGLYYATVRMGGNDSTQVFNLSISSTVGYIVVAGDSCSSCASTALYNSTQSSTFQPAGNTPIGVDISGGSVATGTTAKETCGLKTDDSQWWTYSNQTIVVASGASGNSDTSALSQTSSGVLGLGISAVASHSDSFVGQWLSTHRNVSSLSVGLSLTSGSDSAMDIGTDPSSFRGNVTTVDLATPGDAQTPSAMGSSDWAVKMNGWTVSADSSKSVGGANAIAFIEPIVPSVVVPQTAAPTMFSLVGGSKLVRVDGNSSVWSIPCDTKYSLTFTFGGQNFTITESDLIVRTGTGCESAIRSWVDPSMASYVLGSAFIRNAYIIFNVSQGGIQTSSIGFAQPAVRPRSNKVGVVVGSVIGAMAGIVLLLGLGFYLLRRRGARRAASASYVPAVATEARYVDTPPGSALPTGNSLYVPQPGDFAAQQEAARLYQHGSLPPSPGPDPTHSAATPMDMWVSRAPQT</sequence>
<feature type="chain" id="PRO_5001645292" description="Peptidase A1 domain-containing protein" evidence="4">
    <location>
        <begin position="18"/>
        <end position="495"/>
    </location>
</feature>
<evidence type="ECO:0000313" key="6">
    <source>
        <dbReference type="EMBL" id="KDQ07161.1"/>
    </source>
</evidence>
<feature type="domain" description="Peptidase A1" evidence="5">
    <location>
        <begin position="38"/>
        <end position="372"/>
    </location>
</feature>
<dbReference type="PANTHER" id="PTHR47966:SF73">
    <property type="entry name" value="PEPTIDASE A1 DOMAIN-CONTAINING PROTEIN"/>
    <property type="match status" value="1"/>
</dbReference>
<evidence type="ECO:0000256" key="3">
    <source>
        <dbReference type="SAM" id="Phobius"/>
    </source>
</evidence>
<name>A0A067M6D9_BOTB1</name>
<protein>
    <recommendedName>
        <fullName evidence="5">Peptidase A1 domain-containing protein</fullName>
    </recommendedName>
</protein>
<comment type="similarity">
    <text evidence="1">Belongs to the peptidase A1 family.</text>
</comment>
<evidence type="ECO:0000256" key="2">
    <source>
        <dbReference type="SAM" id="MobiDB-lite"/>
    </source>
</evidence>
<keyword evidence="7" id="KW-1185">Reference proteome</keyword>
<evidence type="ECO:0000256" key="1">
    <source>
        <dbReference type="ARBA" id="ARBA00007447"/>
    </source>
</evidence>